<feature type="domain" description="DUF7705" evidence="2">
    <location>
        <begin position="29"/>
        <end position="69"/>
    </location>
</feature>
<proteinExistence type="predicted"/>
<dbReference type="InterPro" id="IPR056122">
    <property type="entry name" value="DUF7705"/>
</dbReference>
<dbReference type="PANTHER" id="PTHR33916">
    <property type="entry name" value="EXPANSIN-LIKE EG45 DOMAIN-CONTAINING PROTEIN"/>
    <property type="match status" value="1"/>
</dbReference>
<dbReference type="Pfam" id="PF24804">
    <property type="entry name" value="DUF7705"/>
    <property type="match status" value="1"/>
</dbReference>
<keyword evidence="1" id="KW-0732">Signal</keyword>
<name>A0A7J9JG79_9ROSI</name>
<accession>A0A7J9JG79</accession>
<sequence length="82" mass="9376">MDLHSLGPYLSKLWIFLVCSHKAKASRTWDPGTKPARRIWSSINIGTEIYVSRTRETAEWSVSDFDVLLPEFTHKADSSSSY</sequence>
<evidence type="ECO:0000256" key="1">
    <source>
        <dbReference type="SAM" id="SignalP"/>
    </source>
</evidence>
<organism evidence="3 4">
    <name type="scientific">Gossypium armourianum</name>
    <dbReference type="NCBI Taxonomy" id="34283"/>
    <lineage>
        <taxon>Eukaryota</taxon>
        <taxon>Viridiplantae</taxon>
        <taxon>Streptophyta</taxon>
        <taxon>Embryophyta</taxon>
        <taxon>Tracheophyta</taxon>
        <taxon>Spermatophyta</taxon>
        <taxon>Magnoliopsida</taxon>
        <taxon>eudicotyledons</taxon>
        <taxon>Gunneridae</taxon>
        <taxon>Pentapetalae</taxon>
        <taxon>rosids</taxon>
        <taxon>malvids</taxon>
        <taxon>Malvales</taxon>
        <taxon>Malvaceae</taxon>
        <taxon>Malvoideae</taxon>
        <taxon>Gossypium</taxon>
    </lineage>
</organism>
<gene>
    <name evidence="3" type="ORF">Goarm_005867</name>
</gene>
<feature type="signal peptide" evidence="1">
    <location>
        <begin position="1"/>
        <end position="25"/>
    </location>
</feature>
<evidence type="ECO:0000313" key="3">
    <source>
        <dbReference type="EMBL" id="MBA0833416.1"/>
    </source>
</evidence>
<comment type="caution">
    <text evidence="3">The sequence shown here is derived from an EMBL/GenBank/DDBJ whole genome shotgun (WGS) entry which is preliminary data.</text>
</comment>
<keyword evidence="4" id="KW-1185">Reference proteome</keyword>
<dbReference type="Proteomes" id="UP000593575">
    <property type="component" value="Unassembled WGS sequence"/>
</dbReference>
<dbReference type="AlphaFoldDB" id="A0A7J9JG79"/>
<evidence type="ECO:0000313" key="4">
    <source>
        <dbReference type="Proteomes" id="UP000593575"/>
    </source>
</evidence>
<dbReference type="PANTHER" id="PTHR33916:SF1">
    <property type="entry name" value="EXPANSIN-LIKE EG45 DOMAIN-CONTAINING PROTEIN"/>
    <property type="match status" value="1"/>
</dbReference>
<protein>
    <recommendedName>
        <fullName evidence="2">DUF7705 domain-containing protein</fullName>
    </recommendedName>
</protein>
<evidence type="ECO:0000259" key="2">
    <source>
        <dbReference type="Pfam" id="PF24804"/>
    </source>
</evidence>
<feature type="chain" id="PRO_5029665172" description="DUF7705 domain-containing protein" evidence="1">
    <location>
        <begin position="26"/>
        <end position="82"/>
    </location>
</feature>
<dbReference type="EMBL" id="JABFAE010000008">
    <property type="protein sequence ID" value="MBA0833416.1"/>
    <property type="molecule type" value="Genomic_DNA"/>
</dbReference>
<reference evidence="3 4" key="1">
    <citation type="journal article" date="2019" name="Genome Biol. Evol.">
        <title>Insights into the evolution of the New World diploid cottons (Gossypium, subgenus Houzingenia) based on genome sequencing.</title>
        <authorList>
            <person name="Grover C.E."/>
            <person name="Arick M.A. 2nd"/>
            <person name="Thrash A."/>
            <person name="Conover J.L."/>
            <person name="Sanders W.S."/>
            <person name="Peterson D.G."/>
            <person name="Frelichowski J.E."/>
            <person name="Scheffler J.A."/>
            <person name="Scheffler B.E."/>
            <person name="Wendel J.F."/>
        </authorList>
    </citation>
    <scope>NUCLEOTIDE SEQUENCE [LARGE SCALE GENOMIC DNA]</scope>
    <source>
        <strain evidence="3">6</strain>
        <tissue evidence="3">Leaf</tissue>
    </source>
</reference>